<dbReference type="Proteomes" id="UP000663866">
    <property type="component" value="Unassembled WGS sequence"/>
</dbReference>
<evidence type="ECO:0000256" key="1">
    <source>
        <dbReference type="ARBA" id="ARBA00004613"/>
    </source>
</evidence>
<dbReference type="EMBL" id="CAJOBG010003813">
    <property type="protein sequence ID" value="CAF4081931.1"/>
    <property type="molecule type" value="Genomic_DNA"/>
</dbReference>
<keyword evidence="2" id="KW-0964">Secreted</keyword>
<sequence length="347" mass="39072">MSRRQHSKVTSGLHVDKPEQPELAEHDASILDLAFAMDCTGSMASYIEGAKNNIRAIVEEIVRSEKSDVRLALVEYRDHPPQDTTFVTRVHSFTNSVSEMESWLQECRADGGGDTPEAVADALHDIINLSWRREATRICILISDAPPHGLDPNGDSFPNGCPAGYDPLRIARDMAEHRITLYAVGVEPPIVRYRDFFMAIAYITGGQYVPMINAQLLAQVIIGGVREEITLERLMQNAQADIAREIQRAEEDGVDDRETATRINHYFASRKTRTKQMRNKAGATSKTAEECYSKCADMSEMASKFNAIEVKEVEEEENKEDMNYELDEEDMSLEQAKRIVQKAKSRK</sequence>
<dbReference type="InterPro" id="IPR056861">
    <property type="entry name" value="HMCN1-like_VWA"/>
</dbReference>
<dbReference type="EMBL" id="CAJNRF010011647">
    <property type="protein sequence ID" value="CAF2133634.1"/>
    <property type="molecule type" value="Genomic_DNA"/>
</dbReference>
<dbReference type="SMART" id="SM00327">
    <property type="entry name" value="VWA"/>
    <property type="match status" value="1"/>
</dbReference>
<evidence type="ECO:0000256" key="3">
    <source>
        <dbReference type="ARBA" id="ARBA00022729"/>
    </source>
</evidence>
<keyword evidence="8" id="KW-1185">Reference proteome</keyword>
<dbReference type="PANTHER" id="PTHR47763">
    <property type="entry name" value="ALPHA-PROTEIN KINASE VWKA"/>
    <property type="match status" value="1"/>
</dbReference>
<evidence type="ECO:0000256" key="4">
    <source>
        <dbReference type="SAM" id="MobiDB-lite"/>
    </source>
</evidence>
<dbReference type="InterPro" id="IPR052969">
    <property type="entry name" value="Thr-specific_kinase-like"/>
</dbReference>
<evidence type="ECO:0000313" key="8">
    <source>
        <dbReference type="Proteomes" id="UP000663866"/>
    </source>
</evidence>
<evidence type="ECO:0000313" key="7">
    <source>
        <dbReference type="EMBL" id="CAF4081931.1"/>
    </source>
</evidence>
<dbReference type="GO" id="GO:0005737">
    <property type="term" value="C:cytoplasm"/>
    <property type="evidence" value="ECO:0007669"/>
    <property type="project" value="TreeGrafter"/>
</dbReference>
<comment type="subcellular location">
    <subcellularLocation>
        <location evidence="1">Secreted</location>
    </subcellularLocation>
</comment>
<dbReference type="AlphaFoldDB" id="A0A819T474"/>
<protein>
    <recommendedName>
        <fullName evidence="5">VWFA domain-containing protein</fullName>
    </recommendedName>
</protein>
<reference evidence="7" key="1">
    <citation type="submission" date="2021-02" db="EMBL/GenBank/DDBJ databases">
        <authorList>
            <person name="Nowell W R."/>
        </authorList>
    </citation>
    <scope>NUCLEOTIDE SEQUENCE</scope>
</reference>
<dbReference type="InterPro" id="IPR036465">
    <property type="entry name" value="vWFA_dom_sf"/>
</dbReference>
<dbReference type="Pfam" id="PF25106">
    <property type="entry name" value="VWA_4"/>
    <property type="match status" value="1"/>
</dbReference>
<feature type="region of interest" description="Disordered" evidence="4">
    <location>
        <begin position="1"/>
        <end position="21"/>
    </location>
</feature>
<dbReference type="GO" id="GO:0004674">
    <property type="term" value="F:protein serine/threonine kinase activity"/>
    <property type="evidence" value="ECO:0007669"/>
    <property type="project" value="TreeGrafter"/>
</dbReference>
<dbReference type="SUPFAM" id="SSF53300">
    <property type="entry name" value="vWA-like"/>
    <property type="match status" value="1"/>
</dbReference>
<dbReference type="Proteomes" id="UP000663856">
    <property type="component" value="Unassembled WGS sequence"/>
</dbReference>
<proteinExistence type="predicted"/>
<evidence type="ECO:0000259" key="5">
    <source>
        <dbReference type="PROSITE" id="PS50234"/>
    </source>
</evidence>
<name>A0A819T474_9BILA</name>
<organism evidence="7 8">
    <name type="scientific">Rotaria magnacalcarata</name>
    <dbReference type="NCBI Taxonomy" id="392030"/>
    <lineage>
        <taxon>Eukaryota</taxon>
        <taxon>Metazoa</taxon>
        <taxon>Spiralia</taxon>
        <taxon>Gnathifera</taxon>
        <taxon>Rotifera</taxon>
        <taxon>Eurotatoria</taxon>
        <taxon>Bdelloidea</taxon>
        <taxon>Philodinida</taxon>
        <taxon>Philodinidae</taxon>
        <taxon>Rotaria</taxon>
    </lineage>
</organism>
<keyword evidence="3" id="KW-0732">Signal</keyword>
<dbReference type="InterPro" id="IPR002035">
    <property type="entry name" value="VWF_A"/>
</dbReference>
<dbReference type="CDD" id="cd00198">
    <property type="entry name" value="vWFA"/>
    <property type="match status" value="1"/>
</dbReference>
<dbReference type="PANTHER" id="PTHR47763:SF1">
    <property type="entry name" value="DUF659 DOMAIN-CONTAINING PROTEIN"/>
    <property type="match status" value="1"/>
</dbReference>
<feature type="domain" description="VWFA" evidence="5">
    <location>
        <begin position="32"/>
        <end position="229"/>
    </location>
</feature>
<evidence type="ECO:0000256" key="2">
    <source>
        <dbReference type="ARBA" id="ARBA00022525"/>
    </source>
</evidence>
<comment type="caution">
    <text evidence="7">The sequence shown here is derived from an EMBL/GenBank/DDBJ whole genome shotgun (WGS) entry which is preliminary data.</text>
</comment>
<gene>
    <name evidence="7" type="ORF">OVN521_LOCUS19824</name>
    <name evidence="6" type="ORF">WKI299_LOCUS26742</name>
</gene>
<accession>A0A819T474</accession>
<dbReference type="Gene3D" id="3.40.50.410">
    <property type="entry name" value="von Willebrand factor, type A domain"/>
    <property type="match status" value="1"/>
</dbReference>
<dbReference type="PROSITE" id="PS50234">
    <property type="entry name" value="VWFA"/>
    <property type="match status" value="1"/>
</dbReference>
<evidence type="ECO:0000313" key="6">
    <source>
        <dbReference type="EMBL" id="CAF2133634.1"/>
    </source>
</evidence>